<proteinExistence type="predicted"/>
<comment type="caution">
    <text evidence="1">The sequence shown here is derived from an EMBL/GenBank/DDBJ whole genome shotgun (WGS) entry which is preliminary data.</text>
</comment>
<evidence type="ECO:0000313" key="2">
    <source>
        <dbReference type="Proteomes" id="UP001634007"/>
    </source>
</evidence>
<accession>A0ABD3K915</accession>
<organism evidence="1 2">
    <name type="scientific">Eucalyptus globulus</name>
    <name type="common">Tasmanian blue gum</name>
    <dbReference type="NCBI Taxonomy" id="34317"/>
    <lineage>
        <taxon>Eukaryota</taxon>
        <taxon>Viridiplantae</taxon>
        <taxon>Streptophyta</taxon>
        <taxon>Embryophyta</taxon>
        <taxon>Tracheophyta</taxon>
        <taxon>Spermatophyta</taxon>
        <taxon>Magnoliopsida</taxon>
        <taxon>eudicotyledons</taxon>
        <taxon>Gunneridae</taxon>
        <taxon>Pentapetalae</taxon>
        <taxon>rosids</taxon>
        <taxon>malvids</taxon>
        <taxon>Myrtales</taxon>
        <taxon>Myrtaceae</taxon>
        <taxon>Myrtoideae</taxon>
        <taxon>Eucalypteae</taxon>
        <taxon>Eucalyptus</taxon>
    </lineage>
</organism>
<sequence>MPTFVSIETQAKTPLPLLSLPLSAGSSLIPPSRFLYCRERMADKMSNSCPTKKSSSKNSEARLLPRRGQVKVGIFRMFVKKVASIASTAGLGRKRSRVADELASPLLLKNSAWPSKSSPQLSL</sequence>
<protein>
    <submittedName>
        <fullName evidence="1">Uncharacterized protein</fullName>
    </submittedName>
</protein>
<reference evidence="1 2" key="1">
    <citation type="submission" date="2024-11" db="EMBL/GenBank/DDBJ databases">
        <title>Chromosome-level genome assembly of Eucalyptus globulus Labill. provides insights into its genome evolution.</title>
        <authorList>
            <person name="Li X."/>
        </authorList>
    </citation>
    <scope>NUCLEOTIDE SEQUENCE [LARGE SCALE GENOMIC DNA]</scope>
    <source>
        <strain evidence="1">CL2024</strain>
        <tissue evidence="1">Fresh tender leaves</tissue>
    </source>
</reference>
<dbReference type="Proteomes" id="UP001634007">
    <property type="component" value="Unassembled WGS sequence"/>
</dbReference>
<dbReference type="EMBL" id="JBJKBG010000007">
    <property type="protein sequence ID" value="KAL3732120.1"/>
    <property type="molecule type" value="Genomic_DNA"/>
</dbReference>
<name>A0ABD3K915_EUCGL</name>
<gene>
    <name evidence="1" type="ORF">ACJRO7_028889</name>
</gene>
<keyword evidence="2" id="KW-1185">Reference proteome</keyword>
<evidence type="ECO:0000313" key="1">
    <source>
        <dbReference type="EMBL" id="KAL3732120.1"/>
    </source>
</evidence>
<dbReference type="AlphaFoldDB" id="A0ABD3K915"/>